<name>A0A5J5DCE3_9PERO</name>
<dbReference type="EMBL" id="VOFY01000008">
    <property type="protein sequence ID" value="KAA8590525.1"/>
    <property type="molecule type" value="Genomic_DNA"/>
</dbReference>
<keyword evidence="3" id="KW-1185">Reference proteome</keyword>
<feature type="region of interest" description="Disordered" evidence="1">
    <location>
        <begin position="1"/>
        <end position="34"/>
    </location>
</feature>
<reference evidence="2 3" key="1">
    <citation type="submission" date="2019-08" db="EMBL/GenBank/DDBJ databases">
        <title>A chromosome-level genome assembly, high-density linkage maps, and genome scans reveal the genomic architecture of hybrid incompatibilities underlying speciation via character displacement in darters (Percidae: Etheostominae).</title>
        <authorList>
            <person name="Moran R.L."/>
            <person name="Catchen J.M."/>
            <person name="Fuller R.C."/>
        </authorList>
    </citation>
    <scope>NUCLEOTIDE SEQUENCE [LARGE SCALE GENOMIC DNA]</scope>
    <source>
        <strain evidence="2">EspeVRDwgs_2016</strain>
        <tissue evidence="2">Muscle</tissue>
    </source>
</reference>
<protein>
    <submittedName>
        <fullName evidence="2">Uncharacterized protein</fullName>
    </submittedName>
</protein>
<sequence length="34" mass="3901">MPREPANVADVRLYLTQKSSRAVTKSRRNPDSKE</sequence>
<comment type="caution">
    <text evidence="2">The sequence shown here is derived from an EMBL/GenBank/DDBJ whole genome shotgun (WGS) entry which is preliminary data.</text>
</comment>
<organism evidence="2 3">
    <name type="scientific">Etheostoma spectabile</name>
    <name type="common">orangethroat darter</name>
    <dbReference type="NCBI Taxonomy" id="54343"/>
    <lineage>
        <taxon>Eukaryota</taxon>
        <taxon>Metazoa</taxon>
        <taxon>Chordata</taxon>
        <taxon>Craniata</taxon>
        <taxon>Vertebrata</taxon>
        <taxon>Euteleostomi</taxon>
        <taxon>Actinopterygii</taxon>
        <taxon>Neopterygii</taxon>
        <taxon>Teleostei</taxon>
        <taxon>Neoteleostei</taxon>
        <taxon>Acanthomorphata</taxon>
        <taxon>Eupercaria</taxon>
        <taxon>Perciformes</taxon>
        <taxon>Percoidei</taxon>
        <taxon>Percidae</taxon>
        <taxon>Etheostomatinae</taxon>
        <taxon>Etheostoma</taxon>
    </lineage>
</organism>
<accession>A0A5J5DCE3</accession>
<dbReference type="Proteomes" id="UP000327493">
    <property type="component" value="Chromosome 8"/>
</dbReference>
<evidence type="ECO:0000313" key="2">
    <source>
        <dbReference type="EMBL" id="KAA8590525.1"/>
    </source>
</evidence>
<proteinExistence type="predicted"/>
<gene>
    <name evidence="2" type="ORF">FQN60_014459</name>
</gene>
<dbReference type="AlphaFoldDB" id="A0A5J5DCE3"/>
<feature type="non-terminal residue" evidence="2">
    <location>
        <position position="34"/>
    </location>
</feature>
<evidence type="ECO:0000313" key="3">
    <source>
        <dbReference type="Proteomes" id="UP000327493"/>
    </source>
</evidence>
<evidence type="ECO:0000256" key="1">
    <source>
        <dbReference type="SAM" id="MobiDB-lite"/>
    </source>
</evidence>